<gene>
    <name evidence="1" type="ORF">GCM10022254_09960</name>
</gene>
<keyword evidence="2" id="KW-1185">Reference proteome</keyword>
<sequence length="151" mass="15955">MLNSTGIFNALISHAEASGLFETVNGHEPKSSPGKGITAAIWVARVDPARGSSGLASTAVRLTYTVRIFSDMLQEPQDGIDPAVLAAVDALMNAYSGDFTLGGLIRNVDLLGQTGAPLFAQSGYLNVSGRMFRIMDVSVPMVVSDVWEQVP</sequence>
<dbReference type="EMBL" id="BAABAS010000004">
    <property type="protein sequence ID" value="GAA4226104.1"/>
    <property type="molecule type" value="Genomic_DNA"/>
</dbReference>
<comment type="caution">
    <text evidence="1">The sequence shown here is derived from an EMBL/GenBank/DDBJ whole genome shotgun (WGS) entry which is preliminary data.</text>
</comment>
<organism evidence="1 2">
    <name type="scientific">Actinomadura meridiana</name>
    <dbReference type="NCBI Taxonomy" id="559626"/>
    <lineage>
        <taxon>Bacteria</taxon>
        <taxon>Bacillati</taxon>
        <taxon>Actinomycetota</taxon>
        <taxon>Actinomycetes</taxon>
        <taxon>Streptosporangiales</taxon>
        <taxon>Thermomonosporaceae</taxon>
        <taxon>Actinomadura</taxon>
    </lineage>
</organism>
<dbReference type="RefSeq" id="WP_344890433.1">
    <property type="nucleotide sequence ID" value="NZ_BAABAS010000004.1"/>
</dbReference>
<accession>A0ABP8BUA9</accession>
<proteinExistence type="predicted"/>
<protein>
    <submittedName>
        <fullName evidence="1">Uncharacterized protein</fullName>
    </submittedName>
</protein>
<evidence type="ECO:0000313" key="2">
    <source>
        <dbReference type="Proteomes" id="UP001501710"/>
    </source>
</evidence>
<reference evidence="2" key="1">
    <citation type="journal article" date="2019" name="Int. J. Syst. Evol. Microbiol.">
        <title>The Global Catalogue of Microorganisms (GCM) 10K type strain sequencing project: providing services to taxonomists for standard genome sequencing and annotation.</title>
        <authorList>
            <consortium name="The Broad Institute Genomics Platform"/>
            <consortium name="The Broad Institute Genome Sequencing Center for Infectious Disease"/>
            <person name="Wu L."/>
            <person name="Ma J."/>
        </authorList>
    </citation>
    <scope>NUCLEOTIDE SEQUENCE [LARGE SCALE GENOMIC DNA]</scope>
    <source>
        <strain evidence="2">JCM 17440</strain>
    </source>
</reference>
<dbReference type="Proteomes" id="UP001501710">
    <property type="component" value="Unassembled WGS sequence"/>
</dbReference>
<evidence type="ECO:0000313" key="1">
    <source>
        <dbReference type="EMBL" id="GAA4226104.1"/>
    </source>
</evidence>
<name>A0ABP8BUA9_9ACTN</name>